<evidence type="ECO:0000313" key="1">
    <source>
        <dbReference type="EMBL" id="SEB58410.1"/>
    </source>
</evidence>
<dbReference type="STRING" id="640635.SAMN04489806_1186"/>
<dbReference type="OrthoDB" id="176168at2"/>
<proteinExistence type="predicted"/>
<dbReference type="EMBL" id="FNRY01000001">
    <property type="protein sequence ID" value="SEB58410.1"/>
    <property type="molecule type" value="Genomic_DNA"/>
</dbReference>
<keyword evidence="2" id="KW-1185">Reference proteome</keyword>
<dbReference type="AlphaFoldDB" id="A0A1H4KIQ9"/>
<name>A0A1H4KIQ9_9MICO</name>
<gene>
    <name evidence="1" type="ORF">SAMN04489806_1186</name>
</gene>
<sequence length="632" mass="68717">MTESQTTATLAANATDRPLIERTGKRLIVRAARYELEVPRFASGFESAPYALLRDLDGGDWLSVNLLSSVDTTNGVDESVSVDAVEVCEYGVDAIRIGVRLSSSIWDEHETRLVCTPATLELSTSVRGIGTLSEVALFGGRAMLPTGACGTFRSEAVFTGVLVPAATEPVQLIRSSRTPATLGVVGDADPGRLNAVFSPPPLAFGLTREHVAVTAHAPEGDWLGLWLRASVDELRFTSMRYAPSENGFAITLDYDGHTPVDGTWDSPTLVLSPTGIGDGWRVLDAYRDDLAAHGLAPDVSARAIPDWWRHPMFCGWGAQCARSSHVLHVGPSEPTADTAPETADDEKSVTAAAASFARESVYDEFLARLKAHEIVPGTIVIDDRWQSAYGTGAINTEHWPDLKGWIAARHGAGQRVLLWWKAWDPEGIPAAECVTDPRGRPVSVDAGNQAYRDRLRGILHHLLSPEGLDADGLKIDFTQRGPSGHALRATETTWGIAAVHSLLSTLCEGARAAKPDALVVAHAVHPSFADVCTMVRLNDVSKYDVSGARVPVVDQLRMRHQIASRVLPDTLVDTDQWPMPNRAEWLRYAHEQVHLGVPALYYLEAIDRSGEHIDSADLREIAATWRHYREGL</sequence>
<dbReference type="InterPro" id="IPR017853">
    <property type="entry name" value="GH"/>
</dbReference>
<organism evidence="1 2">
    <name type="scientific">Paramicrobacterium humi</name>
    <dbReference type="NCBI Taxonomy" id="640635"/>
    <lineage>
        <taxon>Bacteria</taxon>
        <taxon>Bacillati</taxon>
        <taxon>Actinomycetota</taxon>
        <taxon>Actinomycetes</taxon>
        <taxon>Micrococcales</taxon>
        <taxon>Microbacteriaceae</taxon>
        <taxon>Paramicrobacterium</taxon>
    </lineage>
</organism>
<accession>A0A1H4KIQ9</accession>
<dbReference type="Proteomes" id="UP000199183">
    <property type="component" value="Unassembled WGS sequence"/>
</dbReference>
<protein>
    <recommendedName>
        <fullName evidence="3">Alpha-galactosidase</fullName>
    </recommendedName>
</protein>
<reference evidence="1 2" key="1">
    <citation type="submission" date="2016-10" db="EMBL/GenBank/DDBJ databases">
        <authorList>
            <person name="de Groot N.N."/>
        </authorList>
    </citation>
    <scope>NUCLEOTIDE SEQUENCE [LARGE SCALE GENOMIC DNA]</scope>
    <source>
        <strain evidence="1 2">DSM 21799</strain>
    </source>
</reference>
<evidence type="ECO:0000313" key="2">
    <source>
        <dbReference type="Proteomes" id="UP000199183"/>
    </source>
</evidence>
<evidence type="ECO:0008006" key="3">
    <source>
        <dbReference type="Google" id="ProtNLM"/>
    </source>
</evidence>
<dbReference type="Gene3D" id="3.20.20.80">
    <property type="entry name" value="Glycosidases"/>
    <property type="match status" value="1"/>
</dbReference>
<dbReference type="SUPFAM" id="SSF51445">
    <property type="entry name" value="(Trans)glycosidases"/>
    <property type="match status" value="1"/>
</dbReference>
<dbReference type="RefSeq" id="WP_091181261.1">
    <property type="nucleotide sequence ID" value="NZ_FNRY01000001.1"/>
</dbReference>